<dbReference type="PANTHER" id="PTHR42085:SF2">
    <property type="entry name" value="F-BOX DOMAIN-CONTAINING PROTEIN"/>
    <property type="match status" value="1"/>
</dbReference>
<keyword evidence="2" id="KW-1185">Reference proteome</keyword>
<sequence>MNFFSFPAEIRLMIYSELLVLDNEAIKLCADHYSAQRLYWQDRGRLHPKILRTNKHVFAEASPQLYAKNRVHFPVSTYGDFNPLIDIFLQYIGARHARLIRHVAIDFPEIPAKFPAFLSEPPSETISSKKPPGLIEGLELLRVSCPSFSTLQLKVHLPFRYYKGGVFSNETNFDEVGDLFTTTLPLVEITVVIKTYDDVPEDRDKPLQLIRNYGWKAKMIPTTWSWSDTLQFPEFWRH</sequence>
<gene>
    <name evidence="1" type="ORF">CONLIGDRAFT_630814</name>
</gene>
<dbReference type="STRING" id="1408157.A0A1J7IUB6"/>
<dbReference type="InParanoid" id="A0A1J7IUB6"/>
<proteinExistence type="predicted"/>
<dbReference type="EMBL" id="KV875096">
    <property type="protein sequence ID" value="OIW30909.1"/>
    <property type="molecule type" value="Genomic_DNA"/>
</dbReference>
<evidence type="ECO:0000313" key="1">
    <source>
        <dbReference type="EMBL" id="OIW30909.1"/>
    </source>
</evidence>
<dbReference type="OrthoDB" id="62952at2759"/>
<dbReference type="Proteomes" id="UP000182658">
    <property type="component" value="Unassembled WGS sequence"/>
</dbReference>
<name>A0A1J7IUB6_9PEZI</name>
<organism evidence="1 2">
    <name type="scientific">Coniochaeta ligniaria NRRL 30616</name>
    <dbReference type="NCBI Taxonomy" id="1408157"/>
    <lineage>
        <taxon>Eukaryota</taxon>
        <taxon>Fungi</taxon>
        <taxon>Dikarya</taxon>
        <taxon>Ascomycota</taxon>
        <taxon>Pezizomycotina</taxon>
        <taxon>Sordariomycetes</taxon>
        <taxon>Sordariomycetidae</taxon>
        <taxon>Coniochaetales</taxon>
        <taxon>Coniochaetaceae</taxon>
        <taxon>Coniochaeta</taxon>
    </lineage>
</organism>
<dbReference type="InterPro" id="IPR038883">
    <property type="entry name" value="AN11006-like"/>
</dbReference>
<dbReference type="AlphaFoldDB" id="A0A1J7IUB6"/>
<accession>A0A1J7IUB6</accession>
<protein>
    <recommendedName>
        <fullName evidence="3">F-box domain-containing protein</fullName>
    </recommendedName>
</protein>
<dbReference type="PANTHER" id="PTHR42085">
    <property type="entry name" value="F-BOX DOMAIN-CONTAINING PROTEIN"/>
    <property type="match status" value="1"/>
</dbReference>
<evidence type="ECO:0000313" key="2">
    <source>
        <dbReference type="Proteomes" id="UP000182658"/>
    </source>
</evidence>
<evidence type="ECO:0008006" key="3">
    <source>
        <dbReference type="Google" id="ProtNLM"/>
    </source>
</evidence>
<reference evidence="1 2" key="1">
    <citation type="submission" date="2016-10" db="EMBL/GenBank/DDBJ databases">
        <title>Draft genome sequence of Coniochaeta ligniaria NRRL30616, a lignocellulolytic fungus for bioabatement of inhibitors in plant biomass hydrolysates.</title>
        <authorList>
            <consortium name="DOE Joint Genome Institute"/>
            <person name="Jimenez D.J."/>
            <person name="Hector R.E."/>
            <person name="Riley R."/>
            <person name="Sun H."/>
            <person name="Grigoriev I.V."/>
            <person name="Van Elsas J.D."/>
            <person name="Nichols N.N."/>
        </authorList>
    </citation>
    <scope>NUCLEOTIDE SEQUENCE [LARGE SCALE GENOMIC DNA]</scope>
    <source>
        <strain evidence="1 2">NRRL 30616</strain>
    </source>
</reference>